<dbReference type="SUPFAM" id="SSF53187">
    <property type="entry name" value="Zn-dependent exopeptidases"/>
    <property type="match status" value="1"/>
</dbReference>
<evidence type="ECO:0000256" key="1">
    <source>
        <dbReference type="ARBA" id="ARBA00001947"/>
    </source>
</evidence>
<evidence type="ECO:0000256" key="11">
    <source>
        <dbReference type="SAM" id="SignalP"/>
    </source>
</evidence>
<dbReference type="Gene3D" id="3.40.630.10">
    <property type="entry name" value="Zn peptidases"/>
    <property type="match status" value="1"/>
</dbReference>
<dbReference type="PANTHER" id="PTHR11705">
    <property type="entry name" value="PROTEASE FAMILY M14 CARBOXYPEPTIDASE A,B"/>
    <property type="match status" value="1"/>
</dbReference>
<dbReference type="Pfam" id="PF00246">
    <property type="entry name" value="Peptidase_M14"/>
    <property type="match status" value="1"/>
</dbReference>
<feature type="chain" id="PRO_5032568987" description="Peptidase M14 domain-containing protein" evidence="11">
    <location>
        <begin position="23"/>
        <end position="245"/>
    </location>
</feature>
<dbReference type="OrthoDB" id="3626597at2759"/>
<evidence type="ECO:0000256" key="9">
    <source>
        <dbReference type="ARBA" id="ARBA00023049"/>
    </source>
</evidence>
<dbReference type="GO" id="GO:0005615">
    <property type="term" value="C:extracellular space"/>
    <property type="evidence" value="ECO:0007669"/>
    <property type="project" value="TreeGrafter"/>
</dbReference>
<comment type="caution">
    <text evidence="10">Lacks conserved residue(s) required for the propagation of feature annotation.</text>
</comment>
<dbReference type="PANTHER" id="PTHR11705:SF91">
    <property type="entry name" value="FI01817P-RELATED"/>
    <property type="match status" value="1"/>
</dbReference>
<comment type="cofactor">
    <cofactor evidence="1">
        <name>Zn(2+)</name>
        <dbReference type="ChEBI" id="CHEBI:29105"/>
    </cofactor>
</comment>
<sequence length="245" mass="29360">MLRFLCKNCLLFLCLYFEFGNASFNKKNDILSLIVPHESHNDIEIFFSKFNQSIDLLRETRHDDNNKLLHHYKLIVNKNSQLIIQYLLNLNIKFKIIERGNRRLNNDNNNKKKRSIHHHLLDLNIRSENLTKTYYTIDQIYEWLNHTKNSYKDIVDLIEIGKSLQNRSLLVMKIGYAQNRTKKLFWFDSGIHAREWTTISTSLYTIDKILIEQSKNNSLMNKFLKYYDIYFLVLVNPDGYQFSLL</sequence>
<dbReference type="PROSITE" id="PS52035">
    <property type="entry name" value="PEPTIDASE_M14"/>
    <property type="match status" value="1"/>
</dbReference>
<dbReference type="GO" id="GO:0008270">
    <property type="term" value="F:zinc ion binding"/>
    <property type="evidence" value="ECO:0007669"/>
    <property type="project" value="InterPro"/>
</dbReference>
<comment type="similarity">
    <text evidence="2 10">Belongs to the peptidase M14 family.</text>
</comment>
<dbReference type="FunFam" id="3.40.630.10:FF:000084">
    <property type="entry name" value="Carboxypeptidase B2"/>
    <property type="match status" value="1"/>
</dbReference>
<proteinExistence type="inferred from homology"/>
<dbReference type="AlphaFoldDB" id="A0A814J7A1"/>
<dbReference type="GO" id="GO:0004181">
    <property type="term" value="F:metallocarboxypeptidase activity"/>
    <property type="evidence" value="ECO:0007669"/>
    <property type="project" value="InterPro"/>
</dbReference>
<evidence type="ECO:0000256" key="2">
    <source>
        <dbReference type="ARBA" id="ARBA00005988"/>
    </source>
</evidence>
<dbReference type="GO" id="GO:0006508">
    <property type="term" value="P:proteolysis"/>
    <property type="evidence" value="ECO:0007669"/>
    <property type="project" value="UniProtKB-KW"/>
</dbReference>
<feature type="non-terminal residue" evidence="13">
    <location>
        <position position="1"/>
    </location>
</feature>
<evidence type="ECO:0000313" key="14">
    <source>
        <dbReference type="Proteomes" id="UP000663879"/>
    </source>
</evidence>
<evidence type="ECO:0000256" key="7">
    <source>
        <dbReference type="ARBA" id="ARBA00022801"/>
    </source>
</evidence>
<name>A0A814J7A1_9BILA</name>
<evidence type="ECO:0000256" key="6">
    <source>
        <dbReference type="ARBA" id="ARBA00022729"/>
    </source>
</evidence>
<keyword evidence="5" id="KW-0479">Metal-binding</keyword>
<dbReference type="Proteomes" id="UP000663879">
    <property type="component" value="Unassembled WGS sequence"/>
</dbReference>
<dbReference type="EMBL" id="CAJNOC010004857">
    <property type="protein sequence ID" value="CAF1035499.1"/>
    <property type="molecule type" value="Genomic_DNA"/>
</dbReference>
<keyword evidence="9" id="KW-0482">Metalloprotease</keyword>
<evidence type="ECO:0000256" key="4">
    <source>
        <dbReference type="ARBA" id="ARBA00022670"/>
    </source>
</evidence>
<evidence type="ECO:0000259" key="12">
    <source>
        <dbReference type="PROSITE" id="PS52035"/>
    </source>
</evidence>
<evidence type="ECO:0000313" key="13">
    <source>
        <dbReference type="EMBL" id="CAF1035499.1"/>
    </source>
</evidence>
<feature type="signal peptide" evidence="11">
    <location>
        <begin position="1"/>
        <end position="22"/>
    </location>
</feature>
<protein>
    <recommendedName>
        <fullName evidence="12">Peptidase M14 domain-containing protein</fullName>
    </recommendedName>
</protein>
<evidence type="ECO:0000256" key="3">
    <source>
        <dbReference type="ARBA" id="ARBA00022645"/>
    </source>
</evidence>
<reference evidence="13" key="1">
    <citation type="submission" date="2021-02" db="EMBL/GenBank/DDBJ databases">
        <authorList>
            <person name="Nowell W R."/>
        </authorList>
    </citation>
    <scope>NUCLEOTIDE SEQUENCE</scope>
    <source>
        <strain evidence="13">Ploen Becks lab</strain>
    </source>
</reference>
<keyword evidence="7" id="KW-0378">Hydrolase</keyword>
<keyword evidence="14" id="KW-1185">Reference proteome</keyword>
<evidence type="ECO:0000256" key="10">
    <source>
        <dbReference type="PROSITE-ProRule" id="PRU01379"/>
    </source>
</evidence>
<dbReference type="InterPro" id="IPR000834">
    <property type="entry name" value="Peptidase_M14"/>
</dbReference>
<organism evidence="13 14">
    <name type="scientific">Brachionus calyciflorus</name>
    <dbReference type="NCBI Taxonomy" id="104777"/>
    <lineage>
        <taxon>Eukaryota</taxon>
        <taxon>Metazoa</taxon>
        <taxon>Spiralia</taxon>
        <taxon>Gnathifera</taxon>
        <taxon>Rotifera</taxon>
        <taxon>Eurotatoria</taxon>
        <taxon>Monogononta</taxon>
        <taxon>Pseudotrocha</taxon>
        <taxon>Ploima</taxon>
        <taxon>Brachionidae</taxon>
        <taxon>Brachionus</taxon>
    </lineage>
</organism>
<keyword evidence="3" id="KW-0121">Carboxypeptidase</keyword>
<feature type="domain" description="Peptidase M14" evidence="12">
    <location>
        <begin position="133"/>
        <end position="245"/>
    </location>
</feature>
<evidence type="ECO:0000256" key="8">
    <source>
        <dbReference type="ARBA" id="ARBA00022833"/>
    </source>
</evidence>
<keyword evidence="6 11" id="KW-0732">Signal</keyword>
<comment type="caution">
    <text evidence="13">The sequence shown here is derived from an EMBL/GenBank/DDBJ whole genome shotgun (WGS) entry which is preliminary data.</text>
</comment>
<accession>A0A814J7A1</accession>
<gene>
    <name evidence="13" type="ORF">OXX778_LOCUS18088</name>
</gene>
<evidence type="ECO:0000256" key="5">
    <source>
        <dbReference type="ARBA" id="ARBA00022723"/>
    </source>
</evidence>
<keyword evidence="4" id="KW-0645">Protease</keyword>
<keyword evidence="8" id="KW-0862">Zinc</keyword>